<dbReference type="Proteomes" id="UP000593875">
    <property type="component" value="Chromosome"/>
</dbReference>
<name>A0A7L9U112_9BURK</name>
<accession>A0A7L9U112</accession>
<dbReference type="KEGG" id="mlir:LPB04_12000"/>
<gene>
    <name evidence="2" type="ORF">LPB04_12000</name>
</gene>
<dbReference type="RefSeq" id="WP_193684816.1">
    <property type="nucleotide sequence ID" value="NZ_CP062941.1"/>
</dbReference>
<dbReference type="Pfam" id="PF25559">
    <property type="entry name" value="DUF7931"/>
    <property type="match status" value="1"/>
</dbReference>
<organism evidence="2 3">
    <name type="scientific">Massilia litorea</name>
    <dbReference type="NCBI Taxonomy" id="2769491"/>
    <lineage>
        <taxon>Bacteria</taxon>
        <taxon>Pseudomonadati</taxon>
        <taxon>Pseudomonadota</taxon>
        <taxon>Betaproteobacteria</taxon>
        <taxon>Burkholderiales</taxon>
        <taxon>Oxalobacteraceae</taxon>
        <taxon>Telluria group</taxon>
        <taxon>Massilia</taxon>
    </lineage>
</organism>
<evidence type="ECO:0000313" key="2">
    <source>
        <dbReference type="EMBL" id="QOL47756.1"/>
    </source>
</evidence>
<dbReference type="AlphaFoldDB" id="A0A7L9U112"/>
<dbReference type="EMBL" id="CP062941">
    <property type="protein sequence ID" value="QOL47756.1"/>
    <property type="molecule type" value="Genomic_DNA"/>
</dbReference>
<evidence type="ECO:0000259" key="1">
    <source>
        <dbReference type="Pfam" id="PF25559"/>
    </source>
</evidence>
<evidence type="ECO:0000313" key="3">
    <source>
        <dbReference type="Proteomes" id="UP000593875"/>
    </source>
</evidence>
<sequence length="159" mass="18114">MDAPLIARFDTRRELEAQWRALLERAQGRLDLFDPDFAVYPLGAPDVETRLRAFLQAGGMLRLALHDPAHVERSCPRFLRVLRDYGHQVECRQSPRSLRHLSDSFALADGLHVVRRFHCDHMRGEAAFDAPVSVELPAQRFDALWDESRSTLAPNVTGL</sequence>
<proteinExistence type="predicted"/>
<reference evidence="2 3" key="1">
    <citation type="submission" date="2020-10" db="EMBL/GenBank/DDBJ databases">
        <title>Genome sequencing of Massilia sp. LPB0304.</title>
        <authorList>
            <person name="Kim J."/>
        </authorList>
    </citation>
    <scope>NUCLEOTIDE SEQUENCE [LARGE SCALE GENOMIC DNA]</scope>
    <source>
        <strain evidence="2 3">LPB0304</strain>
    </source>
</reference>
<feature type="domain" description="DUF7931" evidence="1">
    <location>
        <begin position="13"/>
        <end position="150"/>
    </location>
</feature>
<protein>
    <recommendedName>
        <fullName evidence="1">DUF7931 domain-containing protein</fullName>
    </recommendedName>
</protein>
<keyword evidence="3" id="KW-1185">Reference proteome</keyword>
<dbReference type="InterPro" id="IPR057691">
    <property type="entry name" value="DUF7931"/>
</dbReference>